<feature type="domain" description="Aminoglycoside phosphotransferase" evidence="1">
    <location>
        <begin position="25"/>
        <end position="241"/>
    </location>
</feature>
<evidence type="ECO:0000259" key="1">
    <source>
        <dbReference type="Pfam" id="PF01636"/>
    </source>
</evidence>
<sequence>MNQELAAAIEKMYRCRVKSLKPKRTVWLCETDRGTWVVKGYSDFQKAAWVTYLSRTLHDRGFLDVVRYLPTIQGVPVFKWNNTYMTVMERMPGREGSYFHKSDVMLSLRKLAEFHKYSVRIPQGPPPEEGIPLIVKWEKRYESFLCIQQEIESGRIKPSRLTYLVQRNAPTILKEAKYTLDVARCSGLAAEYTSALYRQHIAHKDLASHNFLISAFRQSIIDLDTAAYDTPLVDIVQLISRALVLQRWDLNVFTEAIETYRQILPLSEAQVALIFLLLRFPDNFIREVTGVFEKRKNFQENQVEYYLRIIMKNWQHRERFFAGYENFIYNNYV</sequence>
<reference evidence="3 4" key="1">
    <citation type="submission" date="2016-10" db="EMBL/GenBank/DDBJ databases">
        <authorList>
            <person name="de Groot N.N."/>
        </authorList>
    </citation>
    <scope>NUCLEOTIDE SEQUENCE [LARGE SCALE GENOMIC DNA]</scope>
    <source>
        <strain evidence="3 4">L 420-91</strain>
    </source>
</reference>
<evidence type="ECO:0000313" key="4">
    <source>
        <dbReference type="Proteomes" id="UP000198956"/>
    </source>
</evidence>
<keyword evidence="5" id="KW-1185">Reference proteome</keyword>
<keyword evidence="3" id="KW-0167">Capsid protein</keyword>
<dbReference type="InterPro" id="IPR047175">
    <property type="entry name" value="CotS-like"/>
</dbReference>
<dbReference type="InterPro" id="IPR011009">
    <property type="entry name" value="Kinase-like_dom_sf"/>
</dbReference>
<evidence type="ECO:0000313" key="5">
    <source>
        <dbReference type="Proteomes" id="UP000826616"/>
    </source>
</evidence>
<dbReference type="Proteomes" id="UP000198956">
    <property type="component" value="Unassembled WGS sequence"/>
</dbReference>
<dbReference type="AlphaFoldDB" id="A0A1G7YAW7"/>
<gene>
    <name evidence="2" type="ORF">K3F53_14630</name>
    <name evidence="3" type="ORF">SAMN04489735_100615</name>
</gene>
<organism evidence="3 4">
    <name type="scientific">Aneurinibacillus thermoaerophilus</name>
    <dbReference type="NCBI Taxonomy" id="143495"/>
    <lineage>
        <taxon>Bacteria</taxon>
        <taxon>Bacillati</taxon>
        <taxon>Bacillota</taxon>
        <taxon>Bacilli</taxon>
        <taxon>Bacillales</taxon>
        <taxon>Paenibacillaceae</taxon>
        <taxon>Aneurinibacillus group</taxon>
        <taxon>Aneurinibacillus</taxon>
    </lineage>
</organism>
<dbReference type="EMBL" id="CP080764">
    <property type="protein sequence ID" value="QYY42090.1"/>
    <property type="molecule type" value="Genomic_DNA"/>
</dbReference>
<dbReference type="InterPro" id="IPR002575">
    <property type="entry name" value="Aminoglycoside_PTrfase"/>
</dbReference>
<name>A0A1G7YAW7_ANETH</name>
<dbReference type="PANTHER" id="PTHR39179">
    <property type="entry name" value="SPORE COAT PROTEIN I"/>
    <property type="match status" value="1"/>
</dbReference>
<dbReference type="GO" id="GO:0042601">
    <property type="term" value="C:endospore-forming forespore"/>
    <property type="evidence" value="ECO:0007669"/>
    <property type="project" value="TreeGrafter"/>
</dbReference>
<dbReference type="SUPFAM" id="SSF56112">
    <property type="entry name" value="Protein kinase-like (PK-like)"/>
    <property type="match status" value="1"/>
</dbReference>
<keyword evidence="3" id="KW-0946">Virion</keyword>
<dbReference type="Pfam" id="PF01636">
    <property type="entry name" value="APH"/>
    <property type="match status" value="1"/>
</dbReference>
<protein>
    <submittedName>
        <fullName evidence="2">Phosphotransferase</fullName>
    </submittedName>
    <submittedName>
        <fullName evidence="3">Spore coat protein, CotS family</fullName>
    </submittedName>
</protein>
<dbReference type="GeneID" id="97142614"/>
<dbReference type="RefSeq" id="WP_057897913.1">
    <property type="nucleotide sequence ID" value="NZ_CP080764.1"/>
</dbReference>
<dbReference type="Gene3D" id="3.90.1200.10">
    <property type="match status" value="1"/>
</dbReference>
<evidence type="ECO:0000313" key="3">
    <source>
        <dbReference type="EMBL" id="SDG93150.1"/>
    </source>
</evidence>
<dbReference type="PANTHER" id="PTHR39179:SF3">
    <property type="entry name" value="COTS-RELATED PROTEIN"/>
    <property type="match status" value="1"/>
</dbReference>
<dbReference type="Proteomes" id="UP000826616">
    <property type="component" value="Chromosome"/>
</dbReference>
<proteinExistence type="predicted"/>
<accession>A0A1G7YAW7</accession>
<dbReference type="Gene3D" id="3.30.200.20">
    <property type="entry name" value="Phosphorylase Kinase, domain 1"/>
    <property type="match status" value="1"/>
</dbReference>
<evidence type="ECO:0000313" key="2">
    <source>
        <dbReference type="EMBL" id="QYY42090.1"/>
    </source>
</evidence>
<dbReference type="OrthoDB" id="2373610at2"/>
<reference evidence="2 5" key="2">
    <citation type="submission" date="2021-08" db="EMBL/GenBank/DDBJ databases">
        <title>Complete genome sequence of the strain Aneurinibacillus thermoaerophilus CCM 8960.</title>
        <authorList>
            <person name="Musilova J."/>
            <person name="Kourilova X."/>
            <person name="Pernicova I."/>
            <person name="Bezdicek M."/>
            <person name="Lengerova M."/>
            <person name="Obruca S."/>
            <person name="Sedlar K."/>
        </authorList>
    </citation>
    <scope>NUCLEOTIDE SEQUENCE [LARGE SCALE GENOMIC DNA]</scope>
    <source>
        <strain evidence="2 5">CCM 8960</strain>
    </source>
</reference>
<dbReference type="EMBL" id="FNDE01000006">
    <property type="protein sequence ID" value="SDG93150.1"/>
    <property type="molecule type" value="Genomic_DNA"/>
</dbReference>